<keyword evidence="4" id="KW-1185">Reference proteome</keyword>
<feature type="domain" description="Serpin" evidence="2">
    <location>
        <begin position="53"/>
        <end position="407"/>
    </location>
</feature>
<dbReference type="GO" id="GO:0004867">
    <property type="term" value="F:serine-type endopeptidase inhibitor activity"/>
    <property type="evidence" value="ECO:0007669"/>
    <property type="project" value="InterPro"/>
</dbReference>
<evidence type="ECO:0000313" key="4">
    <source>
        <dbReference type="Proteomes" id="UP000199473"/>
    </source>
</evidence>
<protein>
    <submittedName>
        <fullName evidence="3">Serpin B</fullName>
    </submittedName>
</protein>
<dbReference type="AlphaFoldDB" id="A0A1I4F8T2"/>
<sequence>MSTDPAPRPIPRRALLPLILATALPSVPREAGAQPAAGTATRPLANAVTELGDWLLAELGLRRSLPSFALSPFNLHGTLALLALGAPPRQSAPLARSLGLDPARIDARADALARLRGLATAANGPEARISIGYSAWCRQTRRFEQPWRDMVRRAGGARLGRLDFASPSAAETVNAWSARATQGEIPRLVDRLPRDADLVLAGAVHFAGRWETPFREEATEMAPFHRLDGSTVGVPMMRQRLRAHHGTADGARILRLPYAGGRLAFWAAAAERVEDSAAFLARVAAAGPGRWLQAQALRAVEVEVTLPRFTLRAGGDVLPAIAAAESGRSLAGELRGVISRPVRLSEVQHHTRIRVFEEGTVAAAATAALASRGMRQTEEFLADRPFIFAIGPTAGWLPLFIGQVSDASQTLA</sequence>
<dbReference type="InterPro" id="IPR023795">
    <property type="entry name" value="Serpin_CS"/>
</dbReference>
<dbReference type="Pfam" id="PF00079">
    <property type="entry name" value="Serpin"/>
    <property type="match status" value="1"/>
</dbReference>
<dbReference type="Proteomes" id="UP000199473">
    <property type="component" value="Unassembled WGS sequence"/>
</dbReference>
<dbReference type="InterPro" id="IPR042185">
    <property type="entry name" value="Serpin_sf_2"/>
</dbReference>
<dbReference type="InterPro" id="IPR042178">
    <property type="entry name" value="Serpin_sf_1"/>
</dbReference>
<dbReference type="PANTHER" id="PTHR11461">
    <property type="entry name" value="SERINE PROTEASE INHIBITOR, SERPIN"/>
    <property type="match status" value="1"/>
</dbReference>
<accession>A0A1I4F8T2</accession>
<dbReference type="Gene3D" id="2.30.39.10">
    <property type="entry name" value="Alpha-1-antitrypsin, domain 1"/>
    <property type="match status" value="1"/>
</dbReference>
<comment type="similarity">
    <text evidence="1">Belongs to the serpin family.</text>
</comment>
<dbReference type="PROSITE" id="PS00284">
    <property type="entry name" value="SERPIN"/>
    <property type="match status" value="1"/>
</dbReference>
<evidence type="ECO:0000259" key="2">
    <source>
        <dbReference type="SMART" id="SM00093"/>
    </source>
</evidence>
<dbReference type="SUPFAM" id="SSF56574">
    <property type="entry name" value="Serpins"/>
    <property type="match status" value="1"/>
</dbReference>
<gene>
    <name evidence="3" type="ORF">SAMN02745775_12333</name>
</gene>
<organism evidence="3 4">
    <name type="scientific">Falsiroseomonas stagni DSM 19981</name>
    <dbReference type="NCBI Taxonomy" id="1123062"/>
    <lineage>
        <taxon>Bacteria</taxon>
        <taxon>Pseudomonadati</taxon>
        <taxon>Pseudomonadota</taxon>
        <taxon>Alphaproteobacteria</taxon>
        <taxon>Acetobacterales</taxon>
        <taxon>Roseomonadaceae</taxon>
        <taxon>Falsiroseomonas</taxon>
    </lineage>
</organism>
<dbReference type="EMBL" id="FOSQ01000023">
    <property type="protein sequence ID" value="SFL13196.1"/>
    <property type="molecule type" value="Genomic_DNA"/>
</dbReference>
<name>A0A1I4F8T2_9PROT</name>
<dbReference type="InterPro" id="IPR036186">
    <property type="entry name" value="Serpin_sf"/>
</dbReference>
<evidence type="ECO:0000313" key="3">
    <source>
        <dbReference type="EMBL" id="SFL13196.1"/>
    </source>
</evidence>
<dbReference type="STRING" id="1123062.SAMN02745775_12333"/>
<dbReference type="InterPro" id="IPR023796">
    <property type="entry name" value="Serpin_dom"/>
</dbReference>
<dbReference type="RefSeq" id="WP_092963328.1">
    <property type="nucleotide sequence ID" value="NZ_FOSQ01000023.1"/>
</dbReference>
<dbReference type="Gene3D" id="3.30.497.10">
    <property type="entry name" value="Antithrombin, subunit I, domain 2"/>
    <property type="match status" value="1"/>
</dbReference>
<reference evidence="3 4" key="1">
    <citation type="submission" date="2016-10" db="EMBL/GenBank/DDBJ databases">
        <authorList>
            <person name="de Groot N.N."/>
        </authorList>
    </citation>
    <scope>NUCLEOTIDE SEQUENCE [LARGE SCALE GENOMIC DNA]</scope>
    <source>
        <strain evidence="3 4">DSM 19981</strain>
    </source>
</reference>
<dbReference type="PANTHER" id="PTHR11461:SF211">
    <property type="entry name" value="GH10112P-RELATED"/>
    <property type="match status" value="1"/>
</dbReference>
<dbReference type="InterPro" id="IPR000215">
    <property type="entry name" value="Serpin_fam"/>
</dbReference>
<proteinExistence type="inferred from homology"/>
<dbReference type="OrthoDB" id="9764871at2"/>
<dbReference type="SMART" id="SM00093">
    <property type="entry name" value="SERPIN"/>
    <property type="match status" value="1"/>
</dbReference>
<dbReference type="GO" id="GO:0005615">
    <property type="term" value="C:extracellular space"/>
    <property type="evidence" value="ECO:0007669"/>
    <property type="project" value="InterPro"/>
</dbReference>
<evidence type="ECO:0000256" key="1">
    <source>
        <dbReference type="RuleBase" id="RU000411"/>
    </source>
</evidence>